<keyword evidence="1" id="KW-1133">Transmembrane helix</keyword>
<proteinExistence type="predicted"/>
<name>A0A8S5UXE9_9CAUD</name>
<evidence type="ECO:0000313" key="2">
    <source>
        <dbReference type="EMBL" id="DAF99030.1"/>
    </source>
</evidence>
<sequence>MNKHLVPIVRHGAKRRIRLDMTFKDFLVFVGLCAFSVLVLYLYSVAMEAFA</sequence>
<keyword evidence="1" id="KW-0472">Membrane</keyword>
<accession>A0A8S5UXE9</accession>
<protein>
    <submittedName>
        <fullName evidence="2">Uncharacterized protein</fullName>
    </submittedName>
</protein>
<organism evidence="2">
    <name type="scientific">Siphoviridae sp. ctDmR33</name>
    <dbReference type="NCBI Taxonomy" id="2825389"/>
    <lineage>
        <taxon>Viruses</taxon>
        <taxon>Duplodnaviria</taxon>
        <taxon>Heunggongvirae</taxon>
        <taxon>Uroviricota</taxon>
        <taxon>Caudoviricetes</taxon>
    </lineage>
</organism>
<evidence type="ECO:0000256" key="1">
    <source>
        <dbReference type="SAM" id="Phobius"/>
    </source>
</evidence>
<keyword evidence="1" id="KW-0812">Transmembrane</keyword>
<reference evidence="2" key="1">
    <citation type="journal article" date="2021" name="Proc. Natl. Acad. Sci. U.S.A.">
        <title>A Catalog of Tens of Thousands of Viruses from Human Metagenomes Reveals Hidden Associations with Chronic Diseases.</title>
        <authorList>
            <person name="Tisza M.J."/>
            <person name="Buck C.B."/>
        </authorList>
    </citation>
    <scope>NUCLEOTIDE SEQUENCE</scope>
    <source>
        <strain evidence="2">CtDmR33</strain>
    </source>
</reference>
<dbReference type="EMBL" id="BK016159">
    <property type="protein sequence ID" value="DAF99030.1"/>
    <property type="molecule type" value="Genomic_DNA"/>
</dbReference>
<feature type="transmembrane region" description="Helical" evidence="1">
    <location>
        <begin position="21"/>
        <end position="43"/>
    </location>
</feature>